<proteinExistence type="predicted"/>
<dbReference type="SUPFAM" id="SSF50969">
    <property type="entry name" value="YVTN repeat-like/Quinoprotein amine dehydrogenase"/>
    <property type="match status" value="1"/>
</dbReference>
<protein>
    <submittedName>
        <fullName evidence="1">Uncharacterized protein</fullName>
    </submittedName>
</protein>
<reference evidence="1 2" key="1">
    <citation type="submission" date="2018-06" db="EMBL/GenBank/DDBJ databases">
        <title>Genome sequencing of Oceanotoga sp. sy52.</title>
        <authorList>
            <person name="Mori K."/>
        </authorList>
    </citation>
    <scope>NUCLEOTIDE SEQUENCE [LARGE SCALE GENOMIC DNA]</scope>
    <source>
        <strain evidence="2">sy52</strain>
    </source>
</reference>
<dbReference type="InterPro" id="IPR011044">
    <property type="entry name" value="Quino_amine_DH_bsu"/>
</dbReference>
<accession>A0A7G1G781</accession>
<dbReference type="EMBL" id="AP018712">
    <property type="protein sequence ID" value="BBE32065.1"/>
    <property type="molecule type" value="Genomic_DNA"/>
</dbReference>
<dbReference type="Proteomes" id="UP000516361">
    <property type="component" value="Chromosome"/>
</dbReference>
<evidence type="ECO:0000313" key="2">
    <source>
        <dbReference type="Proteomes" id="UP000516361"/>
    </source>
</evidence>
<sequence length="597" mass="69963">MKKVLIIIALLLISINIFSATIQAIDGNILKKITVISIKDGKAEIESRFTGKITIPLDNIVYISFDDVSKDMEGILISNYNLSGYVKEYNAESNEATVVTTSGEFFITDPSVIKFWNIRQNTIKEETKKDYSSKNYNIKIEKNTFYKGEIENIKNGNIQFNVKELGTEIIPIDNINILYRDTIDKIPDGNILLTNGILFKFKDLKYENENLEITLPFGIFNTNMKYVKSFAGFSKEISKMPYYFILNDEVRFYADIKRFNDKTITLKTAFQEHEISNDIITTFLKMPINKKMIIATSDDIVYGDYTNQNENYILKSSLNEKKITDVKIINKEKTEFLSKTSDPIYTLKINSEIKDFNVQNNKIYIMQNNMIKVFSISELKELESIDSKIKLPIEIKYINNDYITYNFFGELYYSKNEKNQKFDNQISYINCQNKKNFYVALKNGELYSFDIENNDVKKVFDYKEDIKLIQDNYVVTKFGKIYSNGKKIKDFNINLKKALKYKNFLYLLDFNNNVYIYNLDNNELKTISSKEQIIDLNVSEEYIFVSYKNSISILNKSSEEESKKIKIDKKIFKTTIYNKYLIIMSEDEMFLYKIFEN</sequence>
<dbReference type="KEGG" id="ocy:OSSY52_22060"/>
<dbReference type="InterPro" id="IPR015943">
    <property type="entry name" value="WD40/YVTN_repeat-like_dom_sf"/>
</dbReference>
<organism evidence="1 2">
    <name type="scientific">Tepiditoga spiralis</name>
    <dbReference type="NCBI Taxonomy" id="2108365"/>
    <lineage>
        <taxon>Bacteria</taxon>
        <taxon>Thermotogati</taxon>
        <taxon>Thermotogota</taxon>
        <taxon>Thermotogae</taxon>
        <taxon>Petrotogales</taxon>
        <taxon>Petrotogaceae</taxon>
        <taxon>Tepiditoga</taxon>
    </lineage>
</organism>
<evidence type="ECO:0000313" key="1">
    <source>
        <dbReference type="EMBL" id="BBE32065.1"/>
    </source>
</evidence>
<dbReference type="Gene3D" id="2.130.10.10">
    <property type="entry name" value="YVTN repeat-like/Quinoprotein amine dehydrogenase"/>
    <property type="match status" value="1"/>
</dbReference>
<dbReference type="InParanoid" id="A0A7G1G781"/>
<dbReference type="RefSeq" id="WP_190614920.1">
    <property type="nucleotide sequence ID" value="NZ_AP018712.1"/>
</dbReference>
<name>A0A7G1G781_9BACT</name>
<dbReference type="SUPFAM" id="SSF82171">
    <property type="entry name" value="DPP6 N-terminal domain-like"/>
    <property type="match status" value="1"/>
</dbReference>
<gene>
    <name evidence="1" type="ORF">OSSY52_22060</name>
</gene>
<dbReference type="AlphaFoldDB" id="A0A7G1G781"/>
<keyword evidence="2" id="KW-1185">Reference proteome</keyword>